<dbReference type="EC" id="2.1.1.216" evidence="7 10"/>
<keyword evidence="1 10" id="KW-0820">tRNA-binding</keyword>
<dbReference type="Gene3D" id="3.30.56.70">
    <property type="entry name" value="N2,N2-dimethylguanosine tRNA methyltransferase, C-terminal domain"/>
    <property type="match status" value="1"/>
</dbReference>
<evidence type="ECO:0000256" key="1">
    <source>
        <dbReference type="ARBA" id="ARBA00022555"/>
    </source>
</evidence>
<dbReference type="GO" id="GO:0160104">
    <property type="term" value="F:tRNA (guanine(26)-N2)-dimethyltransferase activity"/>
    <property type="evidence" value="ECO:0007669"/>
    <property type="project" value="UniProtKB-UniRule"/>
</dbReference>
<keyword evidence="13" id="KW-1185">Reference proteome</keyword>
<dbReference type="GO" id="GO:0005634">
    <property type="term" value="C:nucleus"/>
    <property type="evidence" value="ECO:0007669"/>
    <property type="project" value="TreeGrafter"/>
</dbReference>
<dbReference type="EMBL" id="CAJPVJ010000282">
    <property type="protein sequence ID" value="CAG2161934.1"/>
    <property type="molecule type" value="Genomic_DNA"/>
</dbReference>
<dbReference type="PROSITE" id="PS51626">
    <property type="entry name" value="SAM_MT_TRM1"/>
    <property type="match status" value="1"/>
</dbReference>
<dbReference type="InterPro" id="IPR042296">
    <property type="entry name" value="tRNA_met_Trm1_C"/>
</dbReference>
<dbReference type="AlphaFoldDB" id="A0A7R9LDM0"/>
<dbReference type="Pfam" id="PF02005">
    <property type="entry name" value="TRM"/>
    <property type="match status" value="1"/>
</dbReference>
<dbReference type="GO" id="GO:0002940">
    <property type="term" value="P:tRNA N2-guanine methylation"/>
    <property type="evidence" value="ECO:0007669"/>
    <property type="project" value="TreeGrafter"/>
</dbReference>
<evidence type="ECO:0000256" key="11">
    <source>
        <dbReference type="SAM" id="MobiDB-lite"/>
    </source>
</evidence>
<dbReference type="InterPro" id="IPR029063">
    <property type="entry name" value="SAM-dependent_MTases_sf"/>
</dbReference>
<keyword evidence="4 10" id="KW-0949">S-adenosyl-L-methionine</keyword>
<evidence type="ECO:0000256" key="10">
    <source>
        <dbReference type="PROSITE-ProRule" id="PRU00958"/>
    </source>
</evidence>
<dbReference type="SUPFAM" id="SSF53335">
    <property type="entry name" value="S-adenosyl-L-methionine-dependent methyltransferases"/>
    <property type="match status" value="1"/>
</dbReference>
<evidence type="ECO:0000256" key="4">
    <source>
        <dbReference type="ARBA" id="ARBA00022691"/>
    </source>
</evidence>
<protein>
    <recommendedName>
        <fullName evidence="9 10">tRNA (guanine(26)-N(2))-dimethyltransferase</fullName>
        <ecNumber evidence="7 10">2.1.1.216</ecNumber>
    </recommendedName>
</protein>
<dbReference type="EMBL" id="OC915107">
    <property type="protein sequence ID" value="CAD7638675.1"/>
    <property type="molecule type" value="Genomic_DNA"/>
</dbReference>
<comment type="similarity">
    <text evidence="10">Belongs to the class I-like SAM-binding methyltransferase superfamily. Trm1 family.</text>
</comment>
<dbReference type="PANTHER" id="PTHR10631">
    <property type="entry name" value="N 2 ,N 2 -DIMETHYLGUANOSINE TRNA METHYLTRANSFERASE"/>
    <property type="match status" value="1"/>
</dbReference>
<accession>A0A7R9LDM0</accession>
<dbReference type="Gene3D" id="3.40.50.150">
    <property type="entry name" value="Vaccinia Virus protein VP39"/>
    <property type="match status" value="1"/>
</dbReference>
<feature type="compositionally biased region" description="Basic and acidic residues" evidence="11">
    <location>
        <begin position="475"/>
        <end position="491"/>
    </location>
</feature>
<dbReference type="CDD" id="cd02440">
    <property type="entry name" value="AdoMet_MTases"/>
    <property type="match status" value="1"/>
</dbReference>
<evidence type="ECO:0000256" key="5">
    <source>
        <dbReference type="ARBA" id="ARBA00022694"/>
    </source>
</evidence>
<dbReference type="Proteomes" id="UP000728032">
    <property type="component" value="Unassembled WGS sequence"/>
</dbReference>
<keyword evidence="3 10" id="KW-0808">Transferase</keyword>
<dbReference type="PANTHER" id="PTHR10631:SF3">
    <property type="entry name" value="TRNA (GUANINE(26)-N(2))-DIMETHYLTRANSFERASE"/>
    <property type="match status" value="1"/>
</dbReference>
<dbReference type="NCBIfam" id="TIGR00308">
    <property type="entry name" value="TRM1"/>
    <property type="match status" value="1"/>
</dbReference>
<reference evidence="12" key="1">
    <citation type="submission" date="2020-11" db="EMBL/GenBank/DDBJ databases">
        <authorList>
            <person name="Tran Van P."/>
        </authorList>
    </citation>
    <scope>NUCLEOTIDE SEQUENCE</scope>
</reference>
<organism evidence="12">
    <name type="scientific">Oppiella nova</name>
    <dbReference type="NCBI Taxonomy" id="334625"/>
    <lineage>
        <taxon>Eukaryota</taxon>
        <taxon>Metazoa</taxon>
        <taxon>Ecdysozoa</taxon>
        <taxon>Arthropoda</taxon>
        <taxon>Chelicerata</taxon>
        <taxon>Arachnida</taxon>
        <taxon>Acari</taxon>
        <taxon>Acariformes</taxon>
        <taxon>Sarcoptiformes</taxon>
        <taxon>Oribatida</taxon>
        <taxon>Brachypylina</taxon>
        <taxon>Oppioidea</taxon>
        <taxon>Oppiidae</taxon>
        <taxon>Oppiella</taxon>
    </lineage>
</organism>
<name>A0A7R9LDM0_9ACAR</name>
<dbReference type="OrthoDB" id="6349953at2759"/>
<evidence type="ECO:0000256" key="7">
    <source>
        <dbReference type="ARBA" id="ARBA00039099"/>
    </source>
</evidence>
<evidence type="ECO:0000256" key="8">
    <source>
        <dbReference type="ARBA" id="ARBA00051897"/>
    </source>
</evidence>
<dbReference type="InterPro" id="IPR002905">
    <property type="entry name" value="Trm1"/>
</dbReference>
<dbReference type="GO" id="GO:0000049">
    <property type="term" value="F:tRNA binding"/>
    <property type="evidence" value="ECO:0007669"/>
    <property type="project" value="UniProtKB-UniRule"/>
</dbReference>
<evidence type="ECO:0000256" key="3">
    <source>
        <dbReference type="ARBA" id="ARBA00022679"/>
    </source>
</evidence>
<evidence type="ECO:0000256" key="9">
    <source>
        <dbReference type="ARBA" id="ARBA00074266"/>
    </source>
</evidence>
<keyword evidence="6 10" id="KW-0694">RNA-binding</keyword>
<evidence type="ECO:0000313" key="12">
    <source>
        <dbReference type="EMBL" id="CAD7638675.1"/>
    </source>
</evidence>
<evidence type="ECO:0000256" key="2">
    <source>
        <dbReference type="ARBA" id="ARBA00022603"/>
    </source>
</evidence>
<dbReference type="FunFam" id="3.30.56.70:FF:000001">
    <property type="entry name" value="tRNA (guanine(26)-N(2))-dimethyltransferase"/>
    <property type="match status" value="1"/>
</dbReference>
<keyword evidence="5 10" id="KW-0819">tRNA processing</keyword>
<evidence type="ECO:0000313" key="13">
    <source>
        <dbReference type="Proteomes" id="UP000728032"/>
    </source>
</evidence>
<proteinExistence type="inferred from homology"/>
<keyword evidence="2 10" id="KW-0489">Methyltransferase</keyword>
<comment type="catalytic activity">
    <reaction evidence="8 10">
        <text>guanosine(26) in tRNA + 2 S-adenosyl-L-methionine = N(2)-dimethylguanosine(26) in tRNA + 2 S-adenosyl-L-homocysteine + 2 H(+)</text>
        <dbReference type="Rhea" id="RHEA:43140"/>
        <dbReference type="Rhea" id="RHEA-COMP:10359"/>
        <dbReference type="Rhea" id="RHEA-COMP:10360"/>
        <dbReference type="ChEBI" id="CHEBI:15378"/>
        <dbReference type="ChEBI" id="CHEBI:57856"/>
        <dbReference type="ChEBI" id="CHEBI:59789"/>
        <dbReference type="ChEBI" id="CHEBI:74269"/>
        <dbReference type="ChEBI" id="CHEBI:74513"/>
        <dbReference type="EC" id="2.1.1.216"/>
    </reaction>
</comment>
<gene>
    <name evidence="12" type="ORF">ONB1V03_LOCUS1535</name>
</gene>
<evidence type="ECO:0000256" key="6">
    <source>
        <dbReference type="ARBA" id="ARBA00022884"/>
    </source>
</evidence>
<sequence>MDESIGRSNESNGECVVKEGKADILRLPFVFYNRVQEFNRDFSVLAINTFLKNELWKNGVKPNKWIKDEMTILDALSATGLRSIRYALECNESVLPLKIFANDVSKKAIETIDKNIERNGVSDRVVSNQEDAALFMVKNRNVKQRFSIIDLDPYGSASPFLDSAVQALAEGGLLMITCTDMAVLCGNHSEVCHAKYGSIALRSKSCHEMALRIILRSVESHANRYGRYIVPLLSLSIDFYVRIFLQIYTSPHEVKRSARHSESEYNFNPTAPKVDRKCEHCGSTYHMGGPIWSDPIHSSQFINQLQKQLSDFNEQDFKTHKRMHGMLQVLSEELVDCPLYYSLDRLCRVVQCSMPSMKTFRSALLNGGFQVSYSHASKTSVKTNAPNAYIWDVMREIEKLKDKHSLAEECPGYQIISKESTHVVSLETHENAEPMSKEMQLLRYQVNPEPNWGPQSLPSKAGDKRLLNQGKRGRPKDGDEPHNDSKKMHNS</sequence>
<feature type="region of interest" description="Disordered" evidence="11">
    <location>
        <begin position="447"/>
        <end position="491"/>
    </location>
</feature>